<comment type="caution">
    <text evidence="1">The sequence shown here is derived from an EMBL/GenBank/DDBJ whole genome shotgun (WGS) entry which is preliminary data.</text>
</comment>
<gene>
    <name evidence="1" type="ORF">ACFS1K_06190</name>
</gene>
<organism evidence="1 2">
    <name type="scientific">Arenibacter antarcticus</name>
    <dbReference type="NCBI Taxonomy" id="2040469"/>
    <lineage>
        <taxon>Bacteria</taxon>
        <taxon>Pseudomonadati</taxon>
        <taxon>Bacteroidota</taxon>
        <taxon>Flavobacteriia</taxon>
        <taxon>Flavobacteriales</taxon>
        <taxon>Flavobacteriaceae</taxon>
        <taxon>Arenibacter</taxon>
    </lineage>
</organism>
<dbReference type="SUPFAM" id="SSF47095">
    <property type="entry name" value="HMG-box"/>
    <property type="match status" value="1"/>
</dbReference>
<proteinExistence type="predicted"/>
<dbReference type="Proteomes" id="UP001597532">
    <property type="component" value="Unassembled WGS sequence"/>
</dbReference>
<dbReference type="InterPro" id="IPR036910">
    <property type="entry name" value="HMG_box_dom_sf"/>
</dbReference>
<sequence length="57" mass="6739">MALREVKKELSGMDKTEIVKLISEMYKKMPAEKTYLDVFATGEIKQLVEKYKKEIER</sequence>
<dbReference type="RefSeq" id="WP_251808053.1">
    <property type="nucleotide sequence ID" value="NZ_CP166679.1"/>
</dbReference>
<keyword evidence="2" id="KW-1185">Reference proteome</keyword>
<reference evidence="2" key="1">
    <citation type="journal article" date="2019" name="Int. J. Syst. Evol. Microbiol.">
        <title>The Global Catalogue of Microorganisms (GCM) 10K type strain sequencing project: providing services to taxonomists for standard genome sequencing and annotation.</title>
        <authorList>
            <consortium name="The Broad Institute Genomics Platform"/>
            <consortium name="The Broad Institute Genome Sequencing Center for Infectious Disease"/>
            <person name="Wu L."/>
            <person name="Ma J."/>
        </authorList>
    </citation>
    <scope>NUCLEOTIDE SEQUENCE [LARGE SCALE GENOMIC DNA]</scope>
    <source>
        <strain evidence="2">KCTC 52924</strain>
    </source>
</reference>
<accession>A0ABW5VCD3</accession>
<protein>
    <submittedName>
        <fullName evidence="1">Uncharacterized protein</fullName>
    </submittedName>
</protein>
<dbReference type="EMBL" id="JBHUOK010000021">
    <property type="protein sequence ID" value="MFD2789339.1"/>
    <property type="molecule type" value="Genomic_DNA"/>
</dbReference>
<evidence type="ECO:0000313" key="1">
    <source>
        <dbReference type="EMBL" id="MFD2789339.1"/>
    </source>
</evidence>
<name>A0ABW5VCD3_9FLAO</name>
<evidence type="ECO:0000313" key="2">
    <source>
        <dbReference type="Proteomes" id="UP001597532"/>
    </source>
</evidence>